<keyword evidence="3 10" id="KW-0813">Transport</keyword>
<organism evidence="16 17">
    <name type="scientific">Shewanella surugensis</name>
    <dbReference type="NCBI Taxonomy" id="212020"/>
    <lineage>
        <taxon>Bacteria</taxon>
        <taxon>Pseudomonadati</taxon>
        <taxon>Pseudomonadota</taxon>
        <taxon>Gammaproteobacteria</taxon>
        <taxon>Alteromonadales</taxon>
        <taxon>Shewanellaceae</taxon>
        <taxon>Shewanella</taxon>
    </lineage>
</organism>
<evidence type="ECO:0000256" key="12">
    <source>
        <dbReference type="SAM" id="SignalP"/>
    </source>
</evidence>
<feature type="region of interest" description="Disordered" evidence="11">
    <location>
        <begin position="689"/>
        <end position="713"/>
    </location>
</feature>
<keyword evidence="9" id="KW-0998">Cell outer membrane</keyword>
<feature type="chain" id="PRO_5046978626" evidence="12">
    <location>
        <begin position="30"/>
        <end position="734"/>
    </location>
</feature>
<dbReference type="PANTHER" id="PTHR30332">
    <property type="entry name" value="PROBABLE GENERAL SECRETION PATHWAY PROTEIN D"/>
    <property type="match status" value="1"/>
</dbReference>
<evidence type="ECO:0000256" key="7">
    <source>
        <dbReference type="ARBA" id="ARBA00022927"/>
    </source>
</evidence>
<dbReference type="Pfam" id="PF00263">
    <property type="entry name" value="Secretin"/>
    <property type="match status" value="1"/>
</dbReference>
<dbReference type="PRINTS" id="PR00811">
    <property type="entry name" value="BCTERIALGSPD"/>
</dbReference>
<dbReference type="InterPro" id="IPR049371">
    <property type="entry name" value="GspD-like_N0"/>
</dbReference>
<evidence type="ECO:0000256" key="1">
    <source>
        <dbReference type="ARBA" id="ARBA00004442"/>
    </source>
</evidence>
<keyword evidence="7" id="KW-0653">Protein transport</keyword>
<feature type="domain" description="GspD-like N0" evidence="15">
    <location>
        <begin position="35"/>
        <end position="104"/>
    </location>
</feature>
<evidence type="ECO:0000256" key="3">
    <source>
        <dbReference type="ARBA" id="ARBA00022448"/>
    </source>
</evidence>
<feature type="compositionally biased region" description="Basic and acidic residues" evidence="11">
    <location>
        <begin position="698"/>
        <end position="713"/>
    </location>
</feature>
<dbReference type="EMBL" id="JAKIKS010000016">
    <property type="protein sequence ID" value="MCL1124018.1"/>
    <property type="molecule type" value="Genomic_DNA"/>
</dbReference>
<comment type="subcellular location">
    <subcellularLocation>
        <location evidence="1 10">Cell outer membrane</location>
    </subcellularLocation>
</comment>
<keyword evidence="5" id="KW-0812">Transmembrane</keyword>
<feature type="domain" description="NolW-like" evidence="14">
    <location>
        <begin position="196"/>
        <end position="265"/>
    </location>
</feature>
<dbReference type="Pfam" id="PF03958">
    <property type="entry name" value="Secretin_N"/>
    <property type="match status" value="3"/>
</dbReference>
<keyword evidence="17" id="KW-1185">Reference proteome</keyword>
<keyword evidence="6 12" id="KW-0732">Signal</keyword>
<evidence type="ECO:0000256" key="9">
    <source>
        <dbReference type="ARBA" id="ARBA00023237"/>
    </source>
</evidence>
<dbReference type="PRINTS" id="PR01032">
    <property type="entry name" value="PHAGEIV"/>
</dbReference>
<evidence type="ECO:0000256" key="4">
    <source>
        <dbReference type="ARBA" id="ARBA00022452"/>
    </source>
</evidence>
<dbReference type="InterPro" id="IPR005644">
    <property type="entry name" value="NolW-like"/>
</dbReference>
<dbReference type="Proteomes" id="UP001203423">
    <property type="component" value="Unassembled WGS sequence"/>
</dbReference>
<feature type="domain" description="NolW-like" evidence="14">
    <location>
        <begin position="131"/>
        <end position="192"/>
    </location>
</feature>
<dbReference type="InterPro" id="IPR038591">
    <property type="entry name" value="NolW-like_sf"/>
</dbReference>
<dbReference type="InterPro" id="IPR001775">
    <property type="entry name" value="GspD/PilQ"/>
</dbReference>
<dbReference type="NCBIfam" id="TIGR02517">
    <property type="entry name" value="type_II_gspD"/>
    <property type="match status" value="1"/>
</dbReference>
<protein>
    <submittedName>
        <fullName evidence="16">Type II secretion system secretin GspD</fullName>
    </submittedName>
</protein>
<evidence type="ECO:0000259" key="14">
    <source>
        <dbReference type="Pfam" id="PF03958"/>
    </source>
</evidence>
<proteinExistence type="inferred from homology"/>
<keyword evidence="8" id="KW-0472">Membrane</keyword>
<dbReference type="InterPro" id="IPR013356">
    <property type="entry name" value="T2SS_GspD"/>
</dbReference>
<dbReference type="Pfam" id="PF21305">
    <property type="entry name" value="type_II_gspD_N0"/>
    <property type="match status" value="1"/>
</dbReference>
<comment type="caution">
    <text evidence="16">The sequence shown here is derived from an EMBL/GenBank/DDBJ whole genome shotgun (WGS) entry which is preliminary data.</text>
</comment>
<dbReference type="InterPro" id="IPR050810">
    <property type="entry name" value="Bact_Secretion_Sys_Channel"/>
</dbReference>
<gene>
    <name evidence="16" type="primary">gspD</name>
    <name evidence="16" type="ORF">L2764_05890</name>
</gene>
<dbReference type="PANTHER" id="PTHR30332:SF24">
    <property type="entry name" value="SECRETIN GSPD-RELATED"/>
    <property type="match status" value="1"/>
</dbReference>
<sequence length="734" mass="79403">MINKKNIKRSLVAGLVMGAALLTPSLAWAEQFAANFKGADIEEFINIVGKNLNKTIIVDPTVRGKINVRSYDLLDEEQYYQFFLNVLQVYGYAAVQVENNIIKVIKDKDAKTAAIRVADDQSPGMGDEMVTRVVPLYNTEAKLLAPLLRQLNDNAGGGNVVNYDQSNVLMITGRAAVVNKLVDIVHRVDKQGDTAVQVVDLQFASASEMVRIIESLYRTTGNQAQLPGQAPKVVADERLNAVIVSGDEKSRERVVALIKQLDADQATTGNIKVRYLRYAKAEDLVEVLTGFAEKLVNDKSTSKSSSSGTGKRRNNINIVAHADTNALVISAEPDQMRTLENVINQLDIRRAQILVEAIIVEVAEGDTVGFGIQMGSAFGMGTQFNNIGPTLGEIGAGVWDAQETKGTETCYGSGDTKECTSNPDTQGDITTLAAALSKVNGMAWGLWSGDFGALIQAVSSDTTSNVLATPSITTLDNQEASFIVGDEVPVITGSTASSDNSNPFQSVERKEVGVKLTVTPLVNEGTSVKLIIEQEVSGVNGTTSVDVTFSTRRLKTTVMADSGEIVVLGGLITEEVQESVQKVPFLGDIPWLGHLFRSSSSTKKKKNLMVFIKPTIIRDGMTMQGISGRKYNYFRALQLEQDDRGINLMPNSSVPVLPEWSMSDYIAPEVNEVLERYKQGQGLETKMRETNSTLKSIAESKERDKEEVAAEAKIKAAQDAIDAENSGSGGSDAN</sequence>
<evidence type="ECO:0000256" key="11">
    <source>
        <dbReference type="SAM" id="MobiDB-lite"/>
    </source>
</evidence>
<evidence type="ECO:0000313" key="16">
    <source>
        <dbReference type="EMBL" id="MCL1124018.1"/>
    </source>
</evidence>
<reference evidence="16 17" key="1">
    <citation type="submission" date="2022-01" db="EMBL/GenBank/DDBJ databases">
        <title>Whole genome-based taxonomy of the Shewanellaceae.</title>
        <authorList>
            <person name="Martin-Rodriguez A.J."/>
        </authorList>
    </citation>
    <scope>NUCLEOTIDE SEQUENCE [LARGE SCALE GENOMIC DNA]</scope>
    <source>
        <strain evidence="16 17">DSM 17177</strain>
    </source>
</reference>
<evidence type="ECO:0000256" key="5">
    <source>
        <dbReference type="ARBA" id="ARBA00022692"/>
    </source>
</evidence>
<dbReference type="Gene3D" id="3.30.1370.120">
    <property type="match status" value="3"/>
</dbReference>
<evidence type="ECO:0000256" key="2">
    <source>
        <dbReference type="ARBA" id="ARBA00006980"/>
    </source>
</evidence>
<evidence type="ECO:0000259" key="13">
    <source>
        <dbReference type="Pfam" id="PF00263"/>
    </source>
</evidence>
<evidence type="ECO:0000259" key="15">
    <source>
        <dbReference type="Pfam" id="PF21305"/>
    </source>
</evidence>
<feature type="domain" description="NolW-like" evidence="14">
    <location>
        <begin position="272"/>
        <end position="352"/>
    </location>
</feature>
<evidence type="ECO:0000256" key="6">
    <source>
        <dbReference type="ARBA" id="ARBA00022729"/>
    </source>
</evidence>
<evidence type="ECO:0000313" key="17">
    <source>
        <dbReference type="Proteomes" id="UP001203423"/>
    </source>
</evidence>
<name>A0ABT0L8N2_9GAMM</name>
<comment type="similarity">
    <text evidence="2">Belongs to the bacterial secretin family. GSP D subfamily.</text>
</comment>
<dbReference type="InterPro" id="IPR004846">
    <property type="entry name" value="T2SS/T3SS_dom"/>
</dbReference>
<accession>A0ABT0L8N2</accession>
<feature type="signal peptide" evidence="12">
    <location>
        <begin position="1"/>
        <end position="29"/>
    </location>
</feature>
<evidence type="ECO:0000256" key="10">
    <source>
        <dbReference type="RuleBase" id="RU004004"/>
    </source>
</evidence>
<feature type="domain" description="Type II/III secretion system secretin-like" evidence="13">
    <location>
        <begin position="457"/>
        <end position="618"/>
    </location>
</feature>
<keyword evidence="4" id="KW-1134">Transmembrane beta strand</keyword>
<evidence type="ECO:0000256" key="8">
    <source>
        <dbReference type="ARBA" id="ARBA00023136"/>
    </source>
</evidence>